<name>A0A1G7MT98_9FIRM</name>
<proteinExistence type="predicted"/>
<feature type="compositionally biased region" description="Gly residues" evidence="1">
    <location>
        <begin position="38"/>
        <end position="50"/>
    </location>
</feature>
<evidence type="ECO:0000313" key="3">
    <source>
        <dbReference type="Proteomes" id="UP000243333"/>
    </source>
</evidence>
<sequence>MLDVLKGDLALLVSFAGQGAGRRDSRQAKGGQPAGQSGLPGAGICPGGGKLPEVLAGR</sequence>
<dbReference type="Proteomes" id="UP000243333">
    <property type="component" value="Unassembled WGS sequence"/>
</dbReference>
<dbReference type="AlphaFoldDB" id="A0A1G7MT98"/>
<keyword evidence="3" id="KW-1185">Reference proteome</keyword>
<reference evidence="3" key="1">
    <citation type="submission" date="2016-10" db="EMBL/GenBank/DDBJ databases">
        <authorList>
            <person name="Varghese N."/>
            <person name="Submissions S."/>
        </authorList>
    </citation>
    <scope>NUCLEOTIDE SEQUENCE [LARGE SCALE GENOMIC DNA]</scope>
    <source>
        <strain evidence="3">DSM 23256</strain>
    </source>
</reference>
<feature type="region of interest" description="Disordered" evidence="1">
    <location>
        <begin position="18"/>
        <end position="58"/>
    </location>
</feature>
<protein>
    <submittedName>
        <fullName evidence="2">Uncharacterized protein</fullName>
    </submittedName>
</protein>
<accession>A0A1G7MT98</accession>
<dbReference type="STRING" id="1123285.SAMN05660235_02297"/>
<gene>
    <name evidence="2" type="ORF">SAMN05660235_02297</name>
</gene>
<dbReference type="EMBL" id="FNBU01000019">
    <property type="protein sequence ID" value="SDF65035.1"/>
    <property type="molecule type" value="Genomic_DNA"/>
</dbReference>
<evidence type="ECO:0000256" key="1">
    <source>
        <dbReference type="SAM" id="MobiDB-lite"/>
    </source>
</evidence>
<organism evidence="2 3">
    <name type="scientific">Sporolituus thermophilus DSM 23256</name>
    <dbReference type="NCBI Taxonomy" id="1123285"/>
    <lineage>
        <taxon>Bacteria</taxon>
        <taxon>Bacillati</taxon>
        <taxon>Bacillota</taxon>
        <taxon>Negativicutes</taxon>
        <taxon>Selenomonadales</taxon>
        <taxon>Sporomusaceae</taxon>
        <taxon>Sporolituus</taxon>
    </lineage>
</organism>
<evidence type="ECO:0000313" key="2">
    <source>
        <dbReference type="EMBL" id="SDF65035.1"/>
    </source>
</evidence>